<feature type="chain" id="PRO_5043891638" evidence="1">
    <location>
        <begin position="22"/>
        <end position="82"/>
    </location>
</feature>
<comment type="caution">
    <text evidence="2">The sequence shown here is derived from an EMBL/GenBank/DDBJ whole genome shotgun (WGS) entry which is preliminary data.</text>
</comment>
<feature type="signal peptide" evidence="1">
    <location>
        <begin position="1"/>
        <end position="21"/>
    </location>
</feature>
<name>A0AAW8J558_9GAMM</name>
<evidence type="ECO:0000313" key="2">
    <source>
        <dbReference type="EMBL" id="MDQ8934774.1"/>
    </source>
</evidence>
<evidence type="ECO:0000256" key="1">
    <source>
        <dbReference type="SAM" id="SignalP"/>
    </source>
</evidence>
<evidence type="ECO:0000313" key="3">
    <source>
        <dbReference type="Proteomes" id="UP001243844"/>
    </source>
</evidence>
<organism evidence="2 3">
    <name type="scientific">Acinetobacter rudis</name>
    <dbReference type="NCBI Taxonomy" id="632955"/>
    <lineage>
        <taxon>Bacteria</taxon>
        <taxon>Pseudomonadati</taxon>
        <taxon>Pseudomonadota</taxon>
        <taxon>Gammaproteobacteria</taxon>
        <taxon>Moraxellales</taxon>
        <taxon>Moraxellaceae</taxon>
        <taxon>Acinetobacter</taxon>
    </lineage>
</organism>
<keyword evidence="1" id="KW-0732">Signal</keyword>
<dbReference type="EMBL" id="JAVIDL010000004">
    <property type="protein sequence ID" value="MDQ8934774.1"/>
    <property type="molecule type" value="Genomic_DNA"/>
</dbReference>
<dbReference type="PROSITE" id="PS51257">
    <property type="entry name" value="PROKAR_LIPOPROTEIN"/>
    <property type="match status" value="1"/>
</dbReference>
<dbReference type="PANTHER" id="PTHR38008:SF2">
    <property type="entry name" value="HEMOLYSIN"/>
    <property type="match status" value="1"/>
</dbReference>
<dbReference type="PANTHER" id="PTHR38008">
    <property type="entry name" value="HEMOLYSIN-RELATED"/>
    <property type="match status" value="1"/>
</dbReference>
<dbReference type="AlphaFoldDB" id="A0AAW8J558"/>
<reference evidence="2" key="1">
    <citation type="submission" date="2023-08" db="EMBL/GenBank/DDBJ databases">
        <title>Emergence of clinically-relevant ST2 carbapenem-resistant Acinetobacter baumannii strains in hospital sewages in Zhejiang, East of China.</title>
        <authorList>
            <person name="Kaichao C."/>
            <person name="Zhang R."/>
        </authorList>
    </citation>
    <scope>NUCLEOTIDE SEQUENCE</scope>
    <source>
        <strain evidence="2">M-RB-37</strain>
    </source>
</reference>
<dbReference type="RefSeq" id="WP_308973568.1">
    <property type="nucleotide sequence ID" value="NZ_JAVIDL010000004.1"/>
</dbReference>
<proteinExistence type="predicted"/>
<dbReference type="InterPro" id="IPR005590">
    <property type="entry name" value="DUF333"/>
</dbReference>
<accession>A0AAW8J558</accession>
<sequence length="82" mass="9103">MIRKLLISTSLISLISLSACANHQSKPENVKIGMANPASVYCQNIGGKLSIQKEKDGDVGYCELSDGQVIEEWKLYRQHHSE</sequence>
<dbReference type="Pfam" id="PF03891">
    <property type="entry name" value="DUF333"/>
    <property type="match status" value="1"/>
</dbReference>
<dbReference type="Proteomes" id="UP001243844">
    <property type="component" value="Unassembled WGS sequence"/>
</dbReference>
<gene>
    <name evidence="2" type="ORF">RFH47_03355</name>
</gene>
<protein>
    <submittedName>
        <fullName evidence="2">DUF333 domain-containing protein</fullName>
    </submittedName>
</protein>